<keyword evidence="3" id="KW-1185">Reference proteome</keyword>
<evidence type="ECO:0000313" key="3">
    <source>
        <dbReference type="Proteomes" id="UP000016927"/>
    </source>
</evidence>
<accession>R0MQ70</accession>
<dbReference type="HOGENOM" id="CLU_2961382_0_0_1"/>
<reference evidence="2 3" key="1">
    <citation type="journal article" date="2013" name="BMC Genomics">
        <title>Comparative genomics of parasitic silkworm microsporidia reveal an association between genome expansion and host adaptation.</title>
        <authorList>
            <person name="Pan G."/>
            <person name="Xu J."/>
            <person name="Li T."/>
            <person name="Xia Q."/>
            <person name="Liu S.L."/>
            <person name="Zhang G."/>
            <person name="Li S."/>
            <person name="Li C."/>
            <person name="Liu H."/>
            <person name="Yang L."/>
            <person name="Liu T."/>
            <person name="Zhang X."/>
            <person name="Wu Z."/>
            <person name="Fan W."/>
            <person name="Dang X."/>
            <person name="Xiang H."/>
            <person name="Tao M."/>
            <person name="Li Y."/>
            <person name="Hu J."/>
            <person name="Li Z."/>
            <person name="Lin L."/>
            <person name="Luo J."/>
            <person name="Geng L."/>
            <person name="Wang L."/>
            <person name="Long M."/>
            <person name="Wan Y."/>
            <person name="He N."/>
            <person name="Zhang Z."/>
            <person name="Lu C."/>
            <person name="Keeling P.J."/>
            <person name="Wang J."/>
            <person name="Xiang Z."/>
            <person name="Zhou Z."/>
        </authorList>
    </citation>
    <scope>NUCLEOTIDE SEQUENCE [LARGE SCALE GENOMIC DNA]</scope>
    <source>
        <strain evidence="3">CQ1 / CVCC 102059</strain>
    </source>
</reference>
<feature type="region of interest" description="Disordered" evidence="1">
    <location>
        <begin position="1"/>
        <end position="43"/>
    </location>
</feature>
<organism evidence="2 3">
    <name type="scientific">Nosema bombycis (strain CQ1 / CVCC 102059)</name>
    <name type="common">Microsporidian parasite</name>
    <name type="synonym">Pebrine of silkworm</name>
    <dbReference type="NCBI Taxonomy" id="578461"/>
    <lineage>
        <taxon>Eukaryota</taxon>
        <taxon>Fungi</taxon>
        <taxon>Fungi incertae sedis</taxon>
        <taxon>Microsporidia</taxon>
        <taxon>Nosematidae</taxon>
        <taxon>Nosema</taxon>
    </lineage>
</organism>
<gene>
    <name evidence="2" type="ORF">NBO_10g0009</name>
</gene>
<evidence type="ECO:0000313" key="2">
    <source>
        <dbReference type="EMBL" id="EOB15018.1"/>
    </source>
</evidence>
<feature type="compositionally biased region" description="Basic and acidic residues" evidence="1">
    <location>
        <begin position="30"/>
        <end position="40"/>
    </location>
</feature>
<dbReference type="AlphaFoldDB" id="R0MQ70"/>
<dbReference type="VEuPathDB" id="MicrosporidiaDB:NBO_10g0009"/>
<evidence type="ECO:0000256" key="1">
    <source>
        <dbReference type="SAM" id="MobiDB-lite"/>
    </source>
</evidence>
<dbReference type="Proteomes" id="UP000016927">
    <property type="component" value="Unassembled WGS sequence"/>
</dbReference>
<proteinExistence type="predicted"/>
<name>R0MQ70_NOSB1</name>
<dbReference type="EMBL" id="KB908918">
    <property type="protein sequence ID" value="EOB15018.1"/>
    <property type="molecule type" value="Genomic_DNA"/>
</dbReference>
<protein>
    <submittedName>
        <fullName evidence="2">Uncharacterized protein</fullName>
    </submittedName>
</protein>
<sequence>MDDNGSLDDKNEKYAGSTYPVPPKAGELPTLEKKEKSKLTKKEKKNYGRKLIIDFYGKK</sequence>